<gene>
    <name evidence="1" type="ORF">OKIOD_LOCUS42</name>
</gene>
<reference evidence="1 2" key="1">
    <citation type="submission" date="2021-04" db="EMBL/GenBank/DDBJ databases">
        <authorList>
            <person name="Bliznina A."/>
        </authorList>
    </citation>
    <scope>NUCLEOTIDE SEQUENCE [LARGE SCALE GENOMIC DNA]</scope>
</reference>
<protein>
    <submittedName>
        <fullName evidence="1">Oidioi.mRNA.OKI2018_I69.PAR.g8484.t1.cds</fullName>
    </submittedName>
</protein>
<sequence length="141" mass="16781">MLLFKNAAQSESIAKKLRKAIIIMSPTIPNSKNFMDEIFNNNEDAFYIYEPLYQYSRSGFSKSTQKLRKELLVHNLNCNFIDHYDQSLTFDRFDDDLNMHGTIESRGNFVFRNKHRRLCLELQIFYKHCQQGQSLLTLERM</sequence>
<proteinExistence type="predicted"/>
<dbReference type="Proteomes" id="UP001158576">
    <property type="component" value="Chromosome PAR"/>
</dbReference>
<dbReference type="EMBL" id="OU015568">
    <property type="protein sequence ID" value="CAG5076535.1"/>
    <property type="molecule type" value="Genomic_DNA"/>
</dbReference>
<evidence type="ECO:0000313" key="2">
    <source>
        <dbReference type="Proteomes" id="UP001158576"/>
    </source>
</evidence>
<evidence type="ECO:0000313" key="1">
    <source>
        <dbReference type="EMBL" id="CAG5076535.1"/>
    </source>
</evidence>
<organism evidence="1 2">
    <name type="scientific">Oikopleura dioica</name>
    <name type="common">Tunicate</name>
    <dbReference type="NCBI Taxonomy" id="34765"/>
    <lineage>
        <taxon>Eukaryota</taxon>
        <taxon>Metazoa</taxon>
        <taxon>Chordata</taxon>
        <taxon>Tunicata</taxon>
        <taxon>Appendicularia</taxon>
        <taxon>Copelata</taxon>
        <taxon>Oikopleuridae</taxon>
        <taxon>Oikopleura</taxon>
    </lineage>
</organism>
<accession>A0ABN7RK65</accession>
<keyword evidence="2" id="KW-1185">Reference proteome</keyword>
<name>A0ABN7RK65_OIKDI</name>